<evidence type="ECO:0000313" key="2">
    <source>
        <dbReference type="EMBL" id="KAF2786296.1"/>
    </source>
</evidence>
<feature type="compositionally biased region" description="Basic residues" evidence="1">
    <location>
        <begin position="65"/>
        <end position="75"/>
    </location>
</feature>
<feature type="compositionally biased region" description="Basic and acidic residues" evidence="1">
    <location>
        <begin position="31"/>
        <end position="44"/>
    </location>
</feature>
<protein>
    <submittedName>
        <fullName evidence="2">Uncharacterized protein</fullName>
    </submittedName>
</protein>
<feature type="compositionally biased region" description="Acidic residues" evidence="1">
    <location>
        <begin position="170"/>
        <end position="179"/>
    </location>
</feature>
<feature type="region of interest" description="Disordered" evidence="1">
    <location>
        <begin position="17"/>
        <end position="84"/>
    </location>
</feature>
<reference evidence="2" key="1">
    <citation type="journal article" date="2020" name="Stud. Mycol.">
        <title>101 Dothideomycetes genomes: a test case for predicting lifestyles and emergence of pathogens.</title>
        <authorList>
            <person name="Haridas S."/>
            <person name="Albert R."/>
            <person name="Binder M."/>
            <person name="Bloem J."/>
            <person name="Labutti K."/>
            <person name="Salamov A."/>
            <person name="Andreopoulos B."/>
            <person name="Baker S."/>
            <person name="Barry K."/>
            <person name="Bills G."/>
            <person name="Bluhm B."/>
            <person name="Cannon C."/>
            <person name="Castanera R."/>
            <person name="Culley D."/>
            <person name="Daum C."/>
            <person name="Ezra D."/>
            <person name="Gonzalez J."/>
            <person name="Henrissat B."/>
            <person name="Kuo A."/>
            <person name="Liang C."/>
            <person name="Lipzen A."/>
            <person name="Lutzoni F."/>
            <person name="Magnuson J."/>
            <person name="Mondo S."/>
            <person name="Nolan M."/>
            <person name="Ohm R."/>
            <person name="Pangilinan J."/>
            <person name="Park H.-J."/>
            <person name="Ramirez L."/>
            <person name="Alfaro M."/>
            <person name="Sun H."/>
            <person name="Tritt A."/>
            <person name="Yoshinaga Y."/>
            <person name="Zwiers L.-H."/>
            <person name="Turgeon B."/>
            <person name="Goodwin S."/>
            <person name="Spatafora J."/>
            <person name="Crous P."/>
            <person name="Grigoriev I."/>
        </authorList>
    </citation>
    <scope>NUCLEOTIDE SEQUENCE</scope>
    <source>
        <strain evidence="2">CBS 109.77</strain>
    </source>
</reference>
<evidence type="ECO:0000256" key="1">
    <source>
        <dbReference type="SAM" id="MobiDB-lite"/>
    </source>
</evidence>
<organism evidence="2 3">
    <name type="scientific">Melanomma pulvis-pyrius CBS 109.77</name>
    <dbReference type="NCBI Taxonomy" id="1314802"/>
    <lineage>
        <taxon>Eukaryota</taxon>
        <taxon>Fungi</taxon>
        <taxon>Dikarya</taxon>
        <taxon>Ascomycota</taxon>
        <taxon>Pezizomycotina</taxon>
        <taxon>Dothideomycetes</taxon>
        <taxon>Pleosporomycetidae</taxon>
        <taxon>Pleosporales</taxon>
        <taxon>Melanommataceae</taxon>
        <taxon>Melanomma</taxon>
    </lineage>
</organism>
<name>A0A6A6WQE9_9PLEO</name>
<dbReference type="EMBL" id="MU002496">
    <property type="protein sequence ID" value="KAF2786296.1"/>
    <property type="molecule type" value="Genomic_DNA"/>
</dbReference>
<dbReference type="AlphaFoldDB" id="A0A6A6WQE9"/>
<feature type="region of interest" description="Disordered" evidence="1">
    <location>
        <begin position="155"/>
        <end position="183"/>
    </location>
</feature>
<keyword evidence="3" id="KW-1185">Reference proteome</keyword>
<dbReference type="OrthoDB" id="5397846at2759"/>
<proteinExistence type="predicted"/>
<dbReference type="Proteomes" id="UP000799757">
    <property type="component" value="Unassembled WGS sequence"/>
</dbReference>
<evidence type="ECO:0000313" key="3">
    <source>
        <dbReference type="Proteomes" id="UP000799757"/>
    </source>
</evidence>
<sequence>MAVLDIFTFPAHLQPLAVASESSKAPSSEADDPRYPKRKREEVKYYSSDEAEDSTDSESEWVTSKRPRTTTRPKKPLPPQKIFPFTSLPAELRNRIYEECFPDMPTLSEEAKHGERGTIWFRSKQRAYRRSVEQFFPEEEELEYLKHSLTYNRHRYRQRGTGRGRPAPPAEEDEDEEEMAGNPADKKLGLNILALNQAIYHEAAPMVYRQHLIFADAVALMAFAALLSPRTAKLIRHIEVRCWNLTRSRKSNPFTAMAMLAAKGVTNLEKFHINCAVGHYWSRNNEKSTPVPKRVARKVYRDCFLWLEAVGRAREMEGGSRWAGVDVLEIAESNYDYGRRYYAPPSERTLDDDMDEANEMFKKELKRLLRPTLG</sequence>
<gene>
    <name evidence="2" type="ORF">K505DRAFT_422514</name>
</gene>
<dbReference type="PANTHER" id="PTHR38790">
    <property type="entry name" value="2EXR DOMAIN-CONTAINING PROTEIN-RELATED"/>
    <property type="match status" value="1"/>
</dbReference>
<feature type="compositionally biased region" description="Acidic residues" evidence="1">
    <location>
        <begin position="49"/>
        <end position="59"/>
    </location>
</feature>
<accession>A0A6A6WQE9</accession>